<organism evidence="7 8">
    <name type="scientific">Durusdinium trenchii</name>
    <dbReference type="NCBI Taxonomy" id="1381693"/>
    <lineage>
        <taxon>Eukaryota</taxon>
        <taxon>Sar</taxon>
        <taxon>Alveolata</taxon>
        <taxon>Dinophyceae</taxon>
        <taxon>Suessiales</taxon>
        <taxon>Symbiodiniaceae</taxon>
        <taxon>Durusdinium</taxon>
    </lineage>
</organism>
<evidence type="ECO:0000313" key="8">
    <source>
        <dbReference type="Proteomes" id="UP001642464"/>
    </source>
</evidence>
<dbReference type="EMBL" id="CAXAMM010012158">
    <property type="protein sequence ID" value="CAK9028131.1"/>
    <property type="molecule type" value="Genomic_DNA"/>
</dbReference>
<evidence type="ECO:0000313" key="7">
    <source>
        <dbReference type="EMBL" id="CAK9028131.1"/>
    </source>
</evidence>
<feature type="compositionally biased region" description="Basic and acidic residues" evidence="5">
    <location>
        <begin position="1"/>
        <end position="31"/>
    </location>
</feature>
<keyword evidence="4" id="KW-0539">Nucleus</keyword>
<evidence type="ECO:0000256" key="4">
    <source>
        <dbReference type="ARBA" id="ARBA00023242"/>
    </source>
</evidence>
<sequence>MARGRKPAEKKMAEKPKDPFAVEQEEAHTMEDVGDPSSSSKKARASGDEGEGEEPEKAELREEAPSEGKAEEAPKRRRKKEVEAEEREDPPEIRRQKKAAVLRPEDAEPKRRREKKDRKERKEKERRSGKGKEKGKHGRKERERAEERSKGMTPSPGPFASTSPAAVASLGRFQEKAFQRDRMAEILKLMNSTECLIPKASFQRLVKSILLELQHQKRQEIDPHARFEEHHDMRMESQALFALQEAAEQYMVGLMEDANACAAHNRRITIMEKDIMLVQRLTRCKLMKVIVPPQTGPGRRYAE</sequence>
<dbReference type="SUPFAM" id="SSF47113">
    <property type="entry name" value="Histone-fold"/>
    <property type="match status" value="1"/>
</dbReference>
<dbReference type="SMART" id="SM00428">
    <property type="entry name" value="H3"/>
    <property type="match status" value="1"/>
</dbReference>
<evidence type="ECO:0000256" key="2">
    <source>
        <dbReference type="ARBA" id="ARBA00010343"/>
    </source>
</evidence>
<evidence type="ECO:0000256" key="1">
    <source>
        <dbReference type="ARBA" id="ARBA00004123"/>
    </source>
</evidence>
<comment type="caution">
    <text evidence="7">The sequence shown here is derived from an EMBL/GenBank/DDBJ whole genome shotgun (WGS) entry which is preliminary data.</text>
</comment>
<proteinExistence type="inferred from homology"/>
<evidence type="ECO:0000256" key="5">
    <source>
        <dbReference type="SAM" id="MobiDB-lite"/>
    </source>
</evidence>
<evidence type="ECO:0000259" key="6">
    <source>
        <dbReference type="Pfam" id="PF00125"/>
    </source>
</evidence>
<feature type="compositionally biased region" description="Basic and acidic residues" evidence="5">
    <location>
        <begin position="55"/>
        <end position="74"/>
    </location>
</feature>
<feature type="region of interest" description="Disordered" evidence="5">
    <location>
        <begin position="1"/>
        <end position="164"/>
    </location>
</feature>
<accession>A0ABP0KNE1</accession>
<dbReference type="PRINTS" id="PR00622">
    <property type="entry name" value="HISTONEH3"/>
</dbReference>
<dbReference type="InterPro" id="IPR007125">
    <property type="entry name" value="H2A/H2B/H3"/>
</dbReference>
<evidence type="ECO:0000256" key="3">
    <source>
        <dbReference type="ARBA" id="ARBA00023125"/>
    </source>
</evidence>
<dbReference type="InterPro" id="IPR009072">
    <property type="entry name" value="Histone-fold"/>
</dbReference>
<dbReference type="Proteomes" id="UP001642464">
    <property type="component" value="Unassembled WGS sequence"/>
</dbReference>
<keyword evidence="8" id="KW-1185">Reference proteome</keyword>
<reference evidence="7 8" key="1">
    <citation type="submission" date="2024-02" db="EMBL/GenBank/DDBJ databases">
        <authorList>
            <person name="Chen Y."/>
            <person name="Shah S."/>
            <person name="Dougan E. K."/>
            <person name="Thang M."/>
            <person name="Chan C."/>
        </authorList>
    </citation>
    <scope>NUCLEOTIDE SEQUENCE [LARGE SCALE GENOMIC DNA]</scope>
</reference>
<dbReference type="Gene3D" id="1.10.20.10">
    <property type="entry name" value="Histone, subunit A"/>
    <property type="match status" value="1"/>
</dbReference>
<dbReference type="PANTHER" id="PTHR11426">
    <property type="entry name" value="HISTONE H3"/>
    <property type="match status" value="1"/>
</dbReference>
<comment type="similarity">
    <text evidence="2">Belongs to the histone H3 family.</text>
</comment>
<keyword evidence="3" id="KW-0238">DNA-binding</keyword>
<dbReference type="Pfam" id="PF00125">
    <property type="entry name" value="Histone"/>
    <property type="match status" value="1"/>
</dbReference>
<feature type="compositionally biased region" description="Basic and acidic residues" evidence="5">
    <location>
        <begin position="120"/>
        <end position="132"/>
    </location>
</feature>
<gene>
    <name evidence="7" type="ORF">SCF082_LOCUS18220</name>
</gene>
<comment type="subcellular location">
    <subcellularLocation>
        <location evidence="1">Nucleus</location>
    </subcellularLocation>
</comment>
<name>A0ABP0KNE1_9DINO</name>
<feature type="compositionally biased region" description="Basic and acidic residues" evidence="5">
    <location>
        <begin position="140"/>
        <end position="150"/>
    </location>
</feature>
<protein>
    <submittedName>
        <fullName evidence="7">Histone H3.3 (H3.2) (Minor histone H3 variant) (Hv2)</fullName>
    </submittedName>
</protein>
<feature type="domain" description="Core Histone H2A/H2B/H3" evidence="6">
    <location>
        <begin position="184"/>
        <end position="281"/>
    </location>
</feature>
<dbReference type="InterPro" id="IPR000164">
    <property type="entry name" value="Histone_H3/CENP-A"/>
</dbReference>